<dbReference type="InterPro" id="IPR021109">
    <property type="entry name" value="Peptidase_aspartic_dom_sf"/>
</dbReference>
<name>A0A9W7IW04_HIBTR</name>
<evidence type="ECO:0000313" key="3">
    <source>
        <dbReference type="EMBL" id="GMJ02985.1"/>
    </source>
</evidence>
<dbReference type="AlphaFoldDB" id="A0A9W7IW04"/>
<dbReference type="PANTHER" id="PTHR15503:SF43">
    <property type="entry name" value="REVERSE TRANSCRIPTASE RNASE H-LIKE DOMAIN-CONTAINING PROTEIN"/>
    <property type="match status" value="1"/>
</dbReference>
<reference evidence="3" key="1">
    <citation type="submission" date="2023-05" db="EMBL/GenBank/DDBJ databases">
        <title>Genome and transcriptome analyses reveal genes involved in the formation of fine ridges on petal epidermal cells in Hibiscus trionum.</title>
        <authorList>
            <person name="Koshimizu S."/>
            <person name="Masuda S."/>
            <person name="Ishii T."/>
            <person name="Shirasu K."/>
            <person name="Hoshino A."/>
            <person name="Arita M."/>
        </authorList>
    </citation>
    <scope>NUCLEOTIDE SEQUENCE</scope>
    <source>
        <strain evidence="3">Hamamatsu line</strain>
    </source>
</reference>
<dbReference type="Gene3D" id="2.40.70.10">
    <property type="entry name" value="Acid Proteases"/>
    <property type="match status" value="1"/>
</dbReference>
<dbReference type="OrthoDB" id="1305335at2759"/>
<dbReference type="CDD" id="cd00303">
    <property type="entry name" value="retropepsin_like"/>
    <property type="match status" value="1"/>
</dbReference>
<feature type="domain" description="Ty3 transposon capsid-like protein" evidence="2">
    <location>
        <begin position="141"/>
        <end position="275"/>
    </location>
</feature>
<keyword evidence="4" id="KW-1185">Reference proteome</keyword>
<evidence type="ECO:0000259" key="2">
    <source>
        <dbReference type="Pfam" id="PF19259"/>
    </source>
</evidence>
<dbReference type="Pfam" id="PF13650">
    <property type="entry name" value="Asp_protease_2"/>
    <property type="match status" value="1"/>
</dbReference>
<organism evidence="3 4">
    <name type="scientific">Hibiscus trionum</name>
    <name type="common">Flower of an hour</name>
    <dbReference type="NCBI Taxonomy" id="183268"/>
    <lineage>
        <taxon>Eukaryota</taxon>
        <taxon>Viridiplantae</taxon>
        <taxon>Streptophyta</taxon>
        <taxon>Embryophyta</taxon>
        <taxon>Tracheophyta</taxon>
        <taxon>Spermatophyta</taxon>
        <taxon>Magnoliopsida</taxon>
        <taxon>eudicotyledons</taxon>
        <taxon>Gunneridae</taxon>
        <taxon>Pentapetalae</taxon>
        <taxon>rosids</taxon>
        <taxon>malvids</taxon>
        <taxon>Malvales</taxon>
        <taxon>Malvaceae</taxon>
        <taxon>Malvoideae</taxon>
        <taxon>Hibiscus</taxon>
    </lineage>
</organism>
<feature type="region of interest" description="Disordered" evidence="1">
    <location>
        <begin position="67"/>
        <end position="96"/>
    </location>
</feature>
<dbReference type="SUPFAM" id="SSF50630">
    <property type="entry name" value="Acid proteases"/>
    <property type="match status" value="1"/>
</dbReference>
<dbReference type="EMBL" id="BSYR01000037">
    <property type="protein sequence ID" value="GMJ02985.1"/>
    <property type="molecule type" value="Genomic_DNA"/>
</dbReference>
<protein>
    <recommendedName>
        <fullName evidence="2">Ty3 transposon capsid-like protein domain-containing protein</fullName>
    </recommendedName>
</protein>
<dbReference type="InterPro" id="IPR032567">
    <property type="entry name" value="RTL1-rel"/>
</dbReference>
<comment type="caution">
    <text evidence="3">The sequence shown here is derived from an EMBL/GenBank/DDBJ whole genome shotgun (WGS) entry which is preliminary data.</text>
</comment>
<gene>
    <name evidence="3" type="ORF">HRI_003967700</name>
</gene>
<dbReference type="Proteomes" id="UP001165190">
    <property type="component" value="Unassembled WGS sequence"/>
</dbReference>
<evidence type="ECO:0000313" key="4">
    <source>
        <dbReference type="Proteomes" id="UP001165190"/>
    </source>
</evidence>
<dbReference type="InterPro" id="IPR045358">
    <property type="entry name" value="Ty3_capsid"/>
</dbReference>
<feature type="region of interest" description="Disordered" evidence="1">
    <location>
        <begin position="317"/>
        <end position="346"/>
    </location>
</feature>
<dbReference type="PANTHER" id="PTHR15503">
    <property type="entry name" value="LDOC1 RELATED"/>
    <property type="match status" value="1"/>
</dbReference>
<evidence type="ECO:0000256" key="1">
    <source>
        <dbReference type="SAM" id="MobiDB-lite"/>
    </source>
</evidence>
<dbReference type="Pfam" id="PF19259">
    <property type="entry name" value="Ty3_capsid"/>
    <property type="match status" value="1"/>
</dbReference>
<sequence length="497" mass="55463">MVETRQQSSQTSTWQLVSERLQSEILKLDDKLETKLVEFKVQLMVDFKKLLDDSIEKVLDSVSTTTASQGALGTGPGSSNQAGTSPQGGNPNNTTLEVTILGAEPPKEQHGDQIYTKNLAYKLMCPRFDGTDFKGWLCKVEQYFEAERTPENAKVRTVMLHLEGKALQWHHFATKNNSKMNQLSWSQYLSRMNERFAPRGFEYPFSELVGLRQTDSMERYYEDFIDLLNQVNLPDDYVLSLFKSYLRVEISQYVQLLHPASLSDAFQMAKHLENMFFPGSRRSYLNFSRTVPSAISIPPRPAIVGFKGSVSGVNSSVPSMASRNTTPKVLSPVHPKGPGNSMSRGAGKALSATEIEERCRKGLCFLCAAKYTSGHKCQKSQLYQIMVEGIEEEGDQEEFLDCEDHGDLATIEGLVSDSHVLSLQAMWGAAQWETMKLQIKVDNVDCIALLDTGCTHNFISLAMVKKLGLLINKRKQLRVAVADGNSMGTLGECLKVE</sequence>
<proteinExistence type="predicted"/>
<accession>A0A9W7IW04</accession>